<dbReference type="GO" id="GO:0005484">
    <property type="term" value="F:SNAP receptor activity"/>
    <property type="evidence" value="ECO:0007669"/>
    <property type="project" value="TreeGrafter"/>
</dbReference>
<dbReference type="PANTHER" id="PTHR45806:SF1">
    <property type="entry name" value="SYNAPTOBREVIN HOMOLOG YKT6"/>
    <property type="match status" value="1"/>
</dbReference>
<dbReference type="Gene3D" id="3.30.450.50">
    <property type="entry name" value="Longin domain"/>
    <property type="match status" value="1"/>
</dbReference>
<sequence>MKIISIILTRRKGGDVIDSVYDLNQFGFFERGTVKELLVATSKIFVEKFNVNTKNAVPYEQYKCFVDVREEFGGVVFTDQEYPDRVAARCLSEMMMEYLKTTQGIIGSPFPGLQNIMTKYGTVANVDKTTEIQGQINDITIIMHKNIDAALQNMGKMEDLLQQSNDLSAKSKLFLKQAKKANRRCCILQ</sequence>
<dbReference type="InterPro" id="IPR042855">
    <property type="entry name" value="V_SNARE_CC"/>
</dbReference>
<evidence type="ECO:0000256" key="2">
    <source>
        <dbReference type="ARBA" id="ARBA00008025"/>
    </source>
</evidence>
<dbReference type="PROSITE" id="PS50859">
    <property type="entry name" value="LONGIN"/>
    <property type="match status" value="1"/>
</dbReference>
<evidence type="ECO:0000256" key="7">
    <source>
        <dbReference type="ARBA" id="ARBA00023289"/>
    </source>
</evidence>
<evidence type="ECO:0000256" key="8">
    <source>
        <dbReference type="ARBA" id="ARBA00023329"/>
    </source>
</evidence>
<protein>
    <submittedName>
        <fullName evidence="13">Synaptobrevin domain-containing protein</fullName>
    </submittedName>
</protein>
<dbReference type="PROSITE" id="PS50892">
    <property type="entry name" value="V_SNARE"/>
    <property type="match status" value="1"/>
</dbReference>
<keyword evidence="4" id="KW-0472">Membrane</keyword>
<dbReference type="SMART" id="SM01270">
    <property type="entry name" value="Longin"/>
    <property type="match status" value="1"/>
</dbReference>
<keyword evidence="10" id="KW-0175">Coiled coil</keyword>
<dbReference type="AlphaFoldDB" id="F4PVG9"/>
<evidence type="ECO:0000256" key="5">
    <source>
        <dbReference type="ARBA" id="ARBA00023139"/>
    </source>
</evidence>
<evidence type="ECO:0000259" key="11">
    <source>
        <dbReference type="PROSITE" id="PS50859"/>
    </source>
</evidence>
<accession>F4PVG9</accession>
<evidence type="ECO:0000256" key="10">
    <source>
        <dbReference type="PROSITE-ProRule" id="PRU00290"/>
    </source>
</evidence>
<dbReference type="Pfam" id="PF00957">
    <property type="entry name" value="Synaptobrevin"/>
    <property type="match status" value="1"/>
</dbReference>
<dbReference type="Proteomes" id="UP000007797">
    <property type="component" value="Unassembled WGS sequence"/>
</dbReference>
<keyword evidence="3" id="KW-0488">Methylation</keyword>
<keyword evidence="5" id="KW-0564">Palmitate</keyword>
<dbReference type="GO" id="GO:0006888">
    <property type="term" value="P:endoplasmic reticulum to Golgi vesicle-mediated transport"/>
    <property type="evidence" value="ECO:0007669"/>
    <property type="project" value="TreeGrafter"/>
</dbReference>
<dbReference type="PANTHER" id="PTHR45806">
    <property type="entry name" value="SYNAPTOBREVIN HOMOLOG YKT6"/>
    <property type="match status" value="1"/>
</dbReference>
<feature type="domain" description="V-SNARE coiled-coil homology" evidence="12">
    <location>
        <begin position="128"/>
        <end position="188"/>
    </location>
</feature>
<keyword evidence="7" id="KW-0636">Prenylation</keyword>
<evidence type="ECO:0000256" key="1">
    <source>
        <dbReference type="ARBA" id="ARBA00004156"/>
    </source>
</evidence>
<dbReference type="GeneID" id="14872331"/>
<evidence type="ECO:0000256" key="3">
    <source>
        <dbReference type="ARBA" id="ARBA00022481"/>
    </source>
</evidence>
<organism evidence="13 14">
    <name type="scientific">Cavenderia fasciculata</name>
    <name type="common">Slime mold</name>
    <name type="synonym">Dictyostelium fasciculatum</name>
    <dbReference type="NCBI Taxonomy" id="261658"/>
    <lineage>
        <taxon>Eukaryota</taxon>
        <taxon>Amoebozoa</taxon>
        <taxon>Evosea</taxon>
        <taxon>Eumycetozoa</taxon>
        <taxon>Dictyostelia</taxon>
        <taxon>Acytosteliales</taxon>
        <taxon>Cavenderiaceae</taxon>
        <taxon>Cavenderia</taxon>
    </lineage>
</organism>
<keyword evidence="6" id="KW-0449">Lipoprotein</keyword>
<dbReference type="GO" id="GO:0030659">
    <property type="term" value="C:cytoplasmic vesicle membrane"/>
    <property type="evidence" value="ECO:0007669"/>
    <property type="project" value="UniProtKB-SubCell"/>
</dbReference>
<evidence type="ECO:0000256" key="6">
    <source>
        <dbReference type="ARBA" id="ARBA00023288"/>
    </source>
</evidence>
<reference evidence="14" key="1">
    <citation type="journal article" date="2011" name="Genome Res.">
        <title>Phylogeny-wide analysis of social amoeba genomes highlights ancient origins for complex intercellular communication.</title>
        <authorList>
            <person name="Heidel A.J."/>
            <person name="Lawal H.M."/>
            <person name="Felder M."/>
            <person name="Schilde C."/>
            <person name="Helps N.R."/>
            <person name="Tunggal B."/>
            <person name="Rivero F."/>
            <person name="John U."/>
            <person name="Schleicher M."/>
            <person name="Eichinger L."/>
            <person name="Platzer M."/>
            <person name="Noegel A.A."/>
            <person name="Schaap P."/>
            <person name="Gloeckner G."/>
        </authorList>
    </citation>
    <scope>NUCLEOTIDE SEQUENCE [LARGE SCALE GENOMIC DNA]</scope>
    <source>
        <strain evidence="14">SH3</strain>
    </source>
</reference>
<dbReference type="InterPro" id="IPR010908">
    <property type="entry name" value="Longin_dom"/>
</dbReference>
<dbReference type="OrthoDB" id="27923at2759"/>
<dbReference type="OMA" id="MINEIYM"/>
<dbReference type="CDD" id="cd14824">
    <property type="entry name" value="Longin"/>
    <property type="match status" value="1"/>
</dbReference>
<keyword evidence="14" id="KW-1185">Reference proteome</keyword>
<comment type="subcellular location">
    <subcellularLocation>
        <location evidence="1">Cytoplasmic vesicle membrane</location>
    </subcellularLocation>
    <subcellularLocation>
        <location evidence="9">Endomembrane system</location>
        <topology evidence="9">Lipid-anchor</topology>
        <orientation evidence="9">Cytoplasmic side</orientation>
    </subcellularLocation>
</comment>
<evidence type="ECO:0000313" key="13">
    <source>
        <dbReference type="EMBL" id="EGG19983.1"/>
    </source>
</evidence>
<dbReference type="Gene3D" id="1.20.5.110">
    <property type="match status" value="1"/>
</dbReference>
<dbReference type="SUPFAM" id="SSF58038">
    <property type="entry name" value="SNARE fusion complex"/>
    <property type="match status" value="1"/>
</dbReference>
<evidence type="ECO:0000256" key="4">
    <source>
        <dbReference type="ARBA" id="ARBA00023136"/>
    </source>
</evidence>
<dbReference type="KEGG" id="dfa:DFA_07097"/>
<comment type="similarity">
    <text evidence="2">Belongs to the synaptobrevin family.</text>
</comment>
<feature type="domain" description="Longin" evidence="11">
    <location>
        <begin position="7"/>
        <end position="101"/>
    </location>
</feature>
<proteinExistence type="inferred from homology"/>
<evidence type="ECO:0000313" key="14">
    <source>
        <dbReference type="Proteomes" id="UP000007797"/>
    </source>
</evidence>
<dbReference type="STRING" id="1054147.F4PVG9"/>
<dbReference type="RefSeq" id="XP_004366966.1">
    <property type="nucleotide sequence ID" value="XM_004366909.1"/>
</dbReference>
<dbReference type="SUPFAM" id="SSF64356">
    <property type="entry name" value="SNARE-like"/>
    <property type="match status" value="1"/>
</dbReference>
<dbReference type="CDD" id="cd15843">
    <property type="entry name" value="R-SNARE"/>
    <property type="match status" value="1"/>
</dbReference>
<name>F4PVG9_CACFS</name>
<evidence type="ECO:0000259" key="12">
    <source>
        <dbReference type="PROSITE" id="PS50892"/>
    </source>
</evidence>
<dbReference type="InterPro" id="IPR011012">
    <property type="entry name" value="Longin-like_dom_sf"/>
</dbReference>
<dbReference type="GO" id="GO:0005794">
    <property type="term" value="C:Golgi apparatus"/>
    <property type="evidence" value="ECO:0007669"/>
    <property type="project" value="TreeGrafter"/>
</dbReference>
<keyword evidence="8" id="KW-0968">Cytoplasmic vesicle</keyword>
<dbReference type="EMBL" id="GL883013">
    <property type="protein sequence ID" value="EGG19983.1"/>
    <property type="molecule type" value="Genomic_DNA"/>
</dbReference>
<gene>
    <name evidence="13" type="ORF">DFA_07097</name>
</gene>
<evidence type="ECO:0000256" key="9">
    <source>
        <dbReference type="ARBA" id="ARBA00046278"/>
    </source>
</evidence>